<dbReference type="GO" id="GO:0008270">
    <property type="term" value="F:zinc ion binding"/>
    <property type="evidence" value="ECO:0007669"/>
    <property type="project" value="UniProtKB-KW"/>
</dbReference>
<evidence type="ECO:0000313" key="6">
    <source>
        <dbReference type="Proteomes" id="UP000604825"/>
    </source>
</evidence>
<dbReference type="SMART" id="SM00184">
    <property type="entry name" value="RING"/>
    <property type="match status" value="1"/>
</dbReference>
<dbReference type="OrthoDB" id="8062037at2759"/>
<keyword evidence="3" id="KW-0812">Transmembrane</keyword>
<keyword evidence="6" id="KW-1185">Reference proteome</keyword>
<proteinExistence type="predicted"/>
<keyword evidence="1" id="KW-0479">Metal-binding</keyword>
<dbReference type="InterPro" id="IPR013083">
    <property type="entry name" value="Znf_RING/FYVE/PHD"/>
</dbReference>
<protein>
    <recommendedName>
        <fullName evidence="4">RING-type domain-containing protein</fullName>
    </recommendedName>
</protein>
<dbReference type="PROSITE" id="PS50089">
    <property type="entry name" value="ZF_RING_2"/>
    <property type="match status" value="1"/>
</dbReference>
<accession>A0A811QGI0</accession>
<dbReference type="FunFam" id="3.30.40.10:FF:000971">
    <property type="entry name" value="Putative RING zinc finger domain superfamily protein"/>
    <property type="match status" value="1"/>
</dbReference>
<dbReference type="Pfam" id="PF13639">
    <property type="entry name" value="zf-RING_2"/>
    <property type="match status" value="1"/>
</dbReference>
<evidence type="ECO:0000256" key="2">
    <source>
        <dbReference type="SAM" id="MobiDB-lite"/>
    </source>
</evidence>
<reference evidence="5" key="1">
    <citation type="submission" date="2020-10" db="EMBL/GenBank/DDBJ databases">
        <authorList>
            <person name="Han B."/>
            <person name="Lu T."/>
            <person name="Zhao Q."/>
            <person name="Huang X."/>
            <person name="Zhao Y."/>
        </authorList>
    </citation>
    <scope>NUCLEOTIDE SEQUENCE</scope>
</reference>
<dbReference type="SUPFAM" id="SSF57850">
    <property type="entry name" value="RING/U-box"/>
    <property type="match status" value="1"/>
</dbReference>
<dbReference type="PANTHER" id="PTHR47035:SF6">
    <property type="entry name" value="OS04G0571800 PROTEIN"/>
    <property type="match status" value="1"/>
</dbReference>
<sequence length="192" mass="21174">MFGSGLNLVSAALGFGMTAAFAAFVCVRFICCRERRGDTRASPSPDLVAELDGPIEHTRSGLEPLVIAAIPTMKYNCEAFSSKDDVQCSICLGEYREKEILRIIPTCHHSFHLACLDLWLQKQTTCPICRVSLKELQAAMPSARSIQQLPADPENSDNPAPQCFLPARQDHRGQNNSQETRGSVEVVIEILR</sequence>
<dbReference type="PANTHER" id="PTHR47035">
    <property type="entry name" value="OS11G0150450 PROTEIN"/>
    <property type="match status" value="1"/>
</dbReference>
<evidence type="ECO:0000256" key="3">
    <source>
        <dbReference type="SAM" id="Phobius"/>
    </source>
</evidence>
<dbReference type="Proteomes" id="UP000604825">
    <property type="component" value="Unassembled WGS sequence"/>
</dbReference>
<evidence type="ECO:0000259" key="4">
    <source>
        <dbReference type="PROSITE" id="PS50089"/>
    </source>
</evidence>
<keyword evidence="1" id="KW-0863">Zinc-finger</keyword>
<comment type="caution">
    <text evidence="5">The sequence shown here is derived from an EMBL/GenBank/DDBJ whole genome shotgun (WGS) entry which is preliminary data.</text>
</comment>
<name>A0A811QGI0_9POAL</name>
<dbReference type="InterPro" id="IPR053070">
    <property type="entry name" value="RING-type_E3_ubiquitin-ligase"/>
</dbReference>
<evidence type="ECO:0000313" key="5">
    <source>
        <dbReference type="EMBL" id="CAD6259937.1"/>
    </source>
</evidence>
<feature type="region of interest" description="Disordered" evidence="2">
    <location>
        <begin position="144"/>
        <end position="180"/>
    </location>
</feature>
<keyword evidence="3" id="KW-1133">Transmembrane helix</keyword>
<organism evidence="5 6">
    <name type="scientific">Miscanthus lutarioriparius</name>
    <dbReference type="NCBI Taxonomy" id="422564"/>
    <lineage>
        <taxon>Eukaryota</taxon>
        <taxon>Viridiplantae</taxon>
        <taxon>Streptophyta</taxon>
        <taxon>Embryophyta</taxon>
        <taxon>Tracheophyta</taxon>
        <taxon>Spermatophyta</taxon>
        <taxon>Magnoliopsida</taxon>
        <taxon>Liliopsida</taxon>
        <taxon>Poales</taxon>
        <taxon>Poaceae</taxon>
        <taxon>PACMAD clade</taxon>
        <taxon>Panicoideae</taxon>
        <taxon>Andropogonodae</taxon>
        <taxon>Andropogoneae</taxon>
        <taxon>Saccharinae</taxon>
        <taxon>Miscanthus</taxon>
    </lineage>
</organism>
<gene>
    <name evidence="5" type="ORF">NCGR_LOCUS43374</name>
</gene>
<dbReference type="EMBL" id="CAJGYO010000011">
    <property type="protein sequence ID" value="CAD6259937.1"/>
    <property type="molecule type" value="Genomic_DNA"/>
</dbReference>
<dbReference type="Gene3D" id="3.30.40.10">
    <property type="entry name" value="Zinc/RING finger domain, C3HC4 (zinc finger)"/>
    <property type="match status" value="1"/>
</dbReference>
<dbReference type="InterPro" id="IPR001841">
    <property type="entry name" value="Znf_RING"/>
</dbReference>
<keyword evidence="3" id="KW-0472">Membrane</keyword>
<evidence type="ECO:0000256" key="1">
    <source>
        <dbReference type="PROSITE-ProRule" id="PRU00175"/>
    </source>
</evidence>
<keyword evidence="1" id="KW-0862">Zinc</keyword>
<dbReference type="AlphaFoldDB" id="A0A811QGI0"/>
<feature type="domain" description="RING-type" evidence="4">
    <location>
        <begin position="88"/>
        <end position="130"/>
    </location>
</feature>
<feature type="transmembrane region" description="Helical" evidence="3">
    <location>
        <begin position="6"/>
        <end position="30"/>
    </location>
</feature>